<dbReference type="NCBIfam" id="TIGR00254">
    <property type="entry name" value="GGDEF"/>
    <property type="match status" value="1"/>
</dbReference>
<sequence length="396" mass="43310">MIAPVHLLSIAVLTGVLSLCVLGSLARSGMAGIRETIRANLLTLLAFFLFGLQATEAPRWASILLPNMLISLALCAYYTGVRRLLGQRVPRRLMGVACAAAWLALVGYTYLDSQVAPRIVAMSTLQMGFMFAVAVAVARGVPANRSRYSYYFVWSVAMISGLTCALRSILFATGVAQADFLLQPTTWNIVFMTLGVLAMPCLTLGTIMIIHDRMLADREHEASTDFLTGLMSRKAWWLQAERYCAQALRTRRPLSLLLLDIDHFKRINDTHGHAAGDAVLRHFGLLATATLRTGDHLGRVGGEEFSVLFADMRSDAVLEVAQRLLDSVRRTPCAHGGSTIAYTFSAGVVDWLPGENLQAFFERADRMLYAAKQAGRNRVLGPGMHQAERAPLPVAA</sequence>
<evidence type="ECO:0000256" key="1">
    <source>
        <dbReference type="ARBA" id="ARBA00012528"/>
    </source>
</evidence>
<comment type="caution">
    <text evidence="3">The sequence shown here is derived from an EMBL/GenBank/DDBJ whole genome shotgun (WGS) entry which is preliminary data.</text>
</comment>
<dbReference type="GO" id="GO:0043709">
    <property type="term" value="P:cell adhesion involved in single-species biofilm formation"/>
    <property type="evidence" value="ECO:0007669"/>
    <property type="project" value="TreeGrafter"/>
</dbReference>
<name>A0A0D6HE05_ALCXX</name>
<evidence type="ECO:0000313" key="3">
    <source>
        <dbReference type="EMBL" id="MCZ8403895.1"/>
    </source>
</evidence>
<feature type="transmembrane region" description="Helical" evidence="2">
    <location>
        <begin position="37"/>
        <end position="54"/>
    </location>
</feature>
<feature type="transmembrane region" description="Helical" evidence="2">
    <location>
        <begin position="189"/>
        <end position="210"/>
    </location>
</feature>
<dbReference type="eggNOG" id="COG3706">
    <property type="taxonomic scope" value="Bacteria"/>
</dbReference>
<dbReference type="EC" id="2.7.7.65" evidence="1"/>
<dbReference type="GeneID" id="75276487"/>
<organism evidence="3 4">
    <name type="scientific">Alcaligenes xylosoxydans xylosoxydans</name>
    <name type="common">Achromobacter xylosoxidans</name>
    <dbReference type="NCBI Taxonomy" id="85698"/>
    <lineage>
        <taxon>Bacteria</taxon>
        <taxon>Pseudomonadati</taxon>
        <taxon>Pseudomonadota</taxon>
        <taxon>Betaproteobacteria</taxon>
        <taxon>Burkholderiales</taxon>
        <taxon>Alcaligenaceae</taxon>
        <taxon>Achromobacter</taxon>
    </lineage>
</organism>
<accession>A0A0M7CG18</accession>
<gene>
    <name evidence="3" type="ORF">O9570_20735</name>
</gene>
<dbReference type="PANTHER" id="PTHR45138">
    <property type="entry name" value="REGULATORY COMPONENTS OF SENSORY TRANSDUCTION SYSTEM"/>
    <property type="match status" value="1"/>
</dbReference>
<dbReference type="PROSITE" id="PS50887">
    <property type="entry name" value="GGDEF"/>
    <property type="match status" value="1"/>
</dbReference>
<dbReference type="RefSeq" id="WP_006385178.1">
    <property type="nucleotide sequence ID" value="NZ_CAJFDJ010000013.1"/>
</dbReference>
<keyword evidence="2" id="KW-0812">Transmembrane</keyword>
<dbReference type="InterPro" id="IPR043128">
    <property type="entry name" value="Rev_trsase/Diguanyl_cyclase"/>
</dbReference>
<dbReference type="InterPro" id="IPR050469">
    <property type="entry name" value="Diguanylate_Cyclase"/>
</dbReference>
<feature type="transmembrane region" description="Helical" evidence="2">
    <location>
        <begin position="93"/>
        <end position="111"/>
    </location>
</feature>
<dbReference type="GO" id="GO:1902201">
    <property type="term" value="P:negative regulation of bacterial-type flagellum-dependent cell motility"/>
    <property type="evidence" value="ECO:0007669"/>
    <property type="project" value="TreeGrafter"/>
</dbReference>
<proteinExistence type="predicted"/>
<evidence type="ECO:0000256" key="2">
    <source>
        <dbReference type="SAM" id="Phobius"/>
    </source>
</evidence>
<dbReference type="AlphaFoldDB" id="A0A0D6HE05"/>
<accession>A0A0D6HE05</accession>
<dbReference type="InterPro" id="IPR000160">
    <property type="entry name" value="GGDEF_dom"/>
</dbReference>
<dbReference type="PANTHER" id="PTHR45138:SF24">
    <property type="entry name" value="DIGUANYLATE CYCLASE DGCC-RELATED"/>
    <property type="match status" value="1"/>
</dbReference>
<keyword evidence="2" id="KW-0472">Membrane</keyword>
<dbReference type="SMART" id="SM00267">
    <property type="entry name" value="GGDEF"/>
    <property type="match status" value="1"/>
</dbReference>
<feature type="transmembrane region" description="Helical" evidence="2">
    <location>
        <begin position="150"/>
        <end position="169"/>
    </location>
</feature>
<dbReference type="FunFam" id="3.30.70.270:FF:000001">
    <property type="entry name" value="Diguanylate cyclase domain protein"/>
    <property type="match status" value="1"/>
</dbReference>
<dbReference type="GO" id="GO:0052621">
    <property type="term" value="F:diguanylate cyclase activity"/>
    <property type="evidence" value="ECO:0007669"/>
    <property type="project" value="UniProtKB-EC"/>
</dbReference>
<protein>
    <recommendedName>
        <fullName evidence="1">diguanylate cyclase</fullName>
        <ecNumber evidence="1">2.7.7.65</ecNumber>
    </recommendedName>
</protein>
<dbReference type="Pfam" id="PF00990">
    <property type="entry name" value="GGDEF"/>
    <property type="match status" value="1"/>
</dbReference>
<dbReference type="SUPFAM" id="SSF55073">
    <property type="entry name" value="Nucleotide cyclase"/>
    <property type="match status" value="1"/>
</dbReference>
<feature type="transmembrane region" description="Helical" evidence="2">
    <location>
        <begin position="6"/>
        <end position="25"/>
    </location>
</feature>
<feature type="transmembrane region" description="Helical" evidence="2">
    <location>
        <begin position="117"/>
        <end position="138"/>
    </location>
</feature>
<feature type="transmembrane region" description="Helical" evidence="2">
    <location>
        <begin position="60"/>
        <end position="81"/>
    </location>
</feature>
<dbReference type="GO" id="GO:0005886">
    <property type="term" value="C:plasma membrane"/>
    <property type="evidence" value="ECO:0007669"/>
    <property type="project" value="TreeGrafter"/>
</dbReference>
<dbReference type="InterPro" id="IPR029787">
    <property type="entry name" value="Nucleotide_cyclase"/>
</dbReference>
<dbReference type="Gene3D" id="3.30.70.270">
    <property type="match status" value="1"/>
</dbReference>
<dbReference type="KEGG" id="axx:ERS451415_02503"/>
<reference evidence="3" key="1">
    <citation type="submission" date="2022-12" db="EMBL/GenBank/DDBJ databases">
        <authorList>
            <person name="Voronina O.L."/>
            <person name="Kunda M.S."/>
            <person name="Ryzhova N."/>
            <person name="Aksenova E.I."/>
        </authorList>
    </citation>
    <scope>NUCLEOTIDE SEQUENCE</scope>
    <source>
        <strain evidence="3">SCCH136:Ach223948</strain>
    </source>
</reference>
<keyword evidence="2" id="KW-1133">Transmembrane helix</keyword>
<dbReference type="Proteomes" id="UP001141992">
    <property type="component" value="Unassembled WGS sequence"/>
</dbReference>
<evidence type="ECO:0000313" key="4">
    <source>
        <dbReference type="Proteomes" id="UP001141992"/>
    </source>
</evidence>
<dbReference type="EMBL" id="JAPZVI010000019">
    <property type="protein sequence ID" value="MCZ8403895.1"/>
    <property type="molecule type" value="Genomic_DNA"/>
</dbReference>
<dbReference type="CDD" id="cd01949">
    <property type="entry name" value="GGDEF"/>
    <property type="match status" value="1"/>
</dbReference>